<reference evidence="2" key="1">
    <citation type="submission" date="2015-07" db="EMBL/GenBank/DDBJ databases">
        <title>Complete genome sequence of Roseophage RDJL phage 2, a siphovirus infects Roseobacter denitrificans OCh114.</title>
        <authorList>
            <person name="Liang Y."/>
            <person name="Zhang Y."/>
            <person name="Zhou C."/>
            <person name="Chen Z."/>
            <person name="Yang S."/>
        </authorList>
    </citation>
    <scope>NUCLEOTIDE SEQUENCE [LARGE SCALE GENOMIC DNA]</scope>
</reference>
<evidence type="ECO:0008006" key="3">
    <source>
        <dbReference type="Google" id="ProtNLM"/>
    </source>
</evidence>
<dbReference type="Proteomes" id="UP000223793">
    <property type="component" value="Segment"/>
</dbReference>
<protein>
    <recommendedName>
        <fullName evidence="3">AAA+ ATPase domain-containing protein</fullName>
    </recommendedName>
</protein>
<sequence>MTNISDLIVNLVNNNPALNNDQIADLVREQVPGATTSAASVSSVKSKAKKAGLLQTTAVAQNLGNPAAQFAPEELPEMTEEERSEGIRRRFNTLERMAFKVADGDLPALIVSGPPGLGKSFTVEQVLNERFGDPVSPLEDEFDETSPTYDMICGTITPPGLIIALWNMRNGGVVVLDDCDDVFRDETCLNILKAVLDSSERRIVSYRKQAHWMDEYGIPQSFQFDGSVVFCTNIDFEAAIRKNTPMAPHFEALIDRSLYLHLGMRTQDDFITRIHHVAIEDGLLKSKGLNDEEAAEIFEFIVENKDRFYGLSLRLVGQIAFCFQVDPETWKTDVEATKMRTLR</sequence>
<accession>A0A0K0PVG4</accession>
<dbReference type="InterPro" id="IPR027417">
    <property type="entry name" value="P-loop_NTPase"/>
</dbReference>
<name>A0A0K0PVG4_9CAUD</name>
<organism evidence="1 2">
    <name type="scientific">Roseobacter phage RDJL Phi 2</name>
    <dbReference type="NCBI Taxonomy" id="1682380"/>
    <lineage>
        <taxon>Viruses</taxon>
        <taxon>Duplodnaviria</taxon>
        <taxon>Heunggongvirae</taxon>
        <taxon>Uroviricota</taxon>
        <taxon>Caudoviricetes</taxon>
        <taxon>Xiamenvirus</taxon>
        <taxon>Xiamenvirus RDJL2</taxon>
    </lineage>
</organism>
<keyword evidence="2" id="KW-1185">Reference proteome</keyword>
<gene>
    <name evidence="1" type="ORF">RDJLphi2_gp27</name>
</gene>
<evidence type="ECO:0000313" key="1">
    <source>
        <dbReference type="EMBL" id="AKQ75817.1"/>
    </source>
</evidence>
<dbReference type="EMBL" id="KT266805">
    <property type="protein sequence ID" value="AKQ75817.1"/>
    <property type="molecule type" value="Genomic_DNA"/>
</dbReference>
<proteinExistence type="predicted"/>
<dbReference type="OrthoDB" id="8172at10239"/>
<dbReference type="SUPFAM" id="SSF52540">
    <property type="entry name" value="P-loop containing nucleoside triphosphate hydrolases"/>
    <property type="match status" value="1"/>
</dbReference>
<evidence type="ECO:0000313" key="2">
    <source>
        <dbReference type="Proteomes" id="UP000223793"/>
    </source>
</evidence>